<reference evidence="1 2" key="1">
    <citation type="submission" date="2015-05" db="EMBL/GenBank/DDBJ databases">
        <title>Draft genome of Burkholderia cepacia LK29.</title>
        <authorList>
            <person name="Chan X.Y."/>
        </authorList>
    </citation>
    <scope>NUCLEOTIDE SEQUENCE [LARGE SCALE GENOMIC DNA]</scope>
    <source>
        <strain evidence="1 2">LK29</strain>
    </source>
</reference>
<evidence type="ECO:0000313" key="1">
    <source>
        <dbReference type="EMBL" id="KML44227.1"/>
    </source>
</evidence>
<proteinExistence type="predicted"/>
<protein>
    <submittedName>
        <fullName evidence="1">Uncharacterized protein</fullName>
    </submittedName>
</protein>
<evidence type="ECO:0000313" key="2">
    <source>
        <dbReference type="Proteomes" id="UP000036338"/>
    </source>
</evidence>
<name>A0A0J5W0H8_BURCE</name>
<sequence length="140" mass="14850">MVEARSENTLERRMDLSKQAANAVAGLRDLSGEVVIEAAEHGEFGELLVGQSKRAQRMRHRASGFGDDGGVAGIGLGFAGVQISDAAHGQARQIGDEYAFSAGDGYRKRTDGRRLIDDEQESTVSLEFGDEGAQLGLVVG</sequence>
<organism evidence="1 2">
    <name type="scientific">Burkholderia cepacia</name>
    <name type="common">Pseudomonas cepacia</name>
    <dbReference type="NCBI Taxonomy" id="292"/>
    <lineage>
        <taxon>Bacteria</taxon>
        <taxon>Pseudomonadati</taxon>
        <taxon>Pseudomonadota</taxon>
        <taxon>Betaproteobacteria</taxon>
        <taxon>Burkholderiales</taxon>
        <taxon>Burkholderiaceae</taxon>
        <taxon>Burkholderia</taxon>
        <taxon>Burkholderia cepacia complex</taxon>
    </lineage>
</organism>
<dbReference type="Proteomes" id="UP000036338">
    <property type="component" value="Unassembled WGS sequence"/>
</dbReference>
<dbReference type="EMBL" id="LDWR01000093">
    <property type="protein sequence ID" value="KML44227.1"/>
    <property type="molecule type" value="Genomic_DNA"/>
</dbReference>
<accession>A0A0J5W0H8</accession>
<dbReference type="PATRIC" id="fig|292.27.peg.8692"/>
<gene>
    <name evidence="1" type="ORF">VL15_36990</name>
</gene>
<comment type="caution">
    <text evidence="1">The sequence shown here is derived from an EMBL/GenBank/DDBJ whole genome shotgun (WGS) entry which is preliminary data.</text>
</comment>
<dbReference type="AlphaFoldDB" id="A0A0J5W0H8"/>